<comment type="caution">
    <text evidence="1">The sequence shown here is derived from an EMBL/GenBank/DDBJ whole genome shotgun (WGS) entry which is preliminary data.</text>
</comment>
<dbReference type="AlphaFoldDB" id="A0A2T1BWW2"/>
<dbReference type="RefSeq" id="WP_106292034.1">
    <property type="nucleotide sequence ID" value="NZ_CAWNTC010000049.1"/>
</dbReference>
<organism evidence="1 2">
    <name type="scientific">Merismopedia glauca CCAP 1448/3</name>
    <dbReference type="NCBI Taxonomy" id="1296344"/>
    <lineage>
        <taxon>Bacteria</taxon>
        <taxon>Bacillati</taxon>
        <taxon>Cyanobacteriota</taxon>
        <taxon>Cyanophyceae</taxon>
        <taxon>Synechococcales</taxon>
        <taxon>Merismopediaceae</taxon>
        <taxon>Merismopedia</taxon>
    </lineage>
</organism>
<dbReference type="OrthoDB" id="533336at2"/>
<sequence length="132" mass="14510">MKSGKSLVELANTVDITLQSLGIELNSTIENLLEIYPESTIDNALASLKEAIAKGNLANPSGFLVRAIKNGWKPNPQHQKAVELAEFNEWFPKAKRAGVAIASMATESGILVCTPEQQWVKFADIRPKYRSK</sequence>
<proteinExistence type="predicted"/>
<reference evidence="1 2" key="1">
    <citation type="submission" date="2018-02" db="EMBL/GenBank/DDBJ databases">
        <authorList>
            <person name="Cohen D.B."/>
            <person name="Kent A.D."/>
        </authorList>
    </citation>
    <scope>NUCLEOTIDE SEQUENCE [LARGE SCALE GENOMIC DNA]</scope>
    <source>
        <strain evidence="1 2">CCAP 1448/3</strain>
    </source>
</reference>
<keyword evidence="2" id="KW-1185">Reference proteome</keyword>
<evidence type="ECO:0000313" key="2">
    <source>
        <dbReference type="Proteomes" id="UP000238762"/>
    </source>
</evidence>
<evidence type="ECO:0000313" key="1">
    <source>
        <dbReference type="EMBL" id="PSB00413.1"/>
    </source>
</evidence>
<protein>
    <submittedName>
        <fullName evidence="1">Uncharacterized protein</fullName>
    </submittedName>
</protein>
<accession>A0A2T1BWW2</accession>
<dbReference type="Proteomes" id="UP000238762">
    <property type="component" value="Unassembled WGS sequence"/>
</dbReference>
<reference evidence="1 2" key="2">
    <citation type="submission" date="2018-03" db="EMBL/GenBank/DDBJ databases">
        <title>The ancient ancestry and fast evolution of plastids.</title>
        <authorList>
            <person name="Moore K.R."/>
            <person name="Magnabosco C."/>
            <person name="Momper L."/>
            <person name="Gold D.A."/>
            <person name="Bosak T."/>
            <person name="Fournier G.P."/>
        </authorList>
    </citation>
    <scope>NUCLEOTIDE SEQUENCE [LARGE SCALE GENOMIC DNA]</scope>
    <source>
        <strain evidence="1 2">CCAP 1448/3</strain>
    </source>
</reference>
<name>A0A2T1BWW2_9CYAN</name>
<dbReference type="EMBL" id="PVWJ01000223">
    <property type="protein sequence ID" value="PSB00413.1"/>
    <property type="molecule type" value="Genomic_DNA"/>
</dbReference>
<gene>
    <name evidence="1" type="ORF">C7B64_23685</name>
</gene>